<dbReference type="InterPro" id="IPR004401">
    <property type="entry name" value="YbaB/EbfC"/>
</dbReference>
<dbReference type="EMBL" id="CP002047">
    <property type="protein sequence ID" value="ADI03689.1"/>
    <property type="molecule type" value="Genomic_DNA"/>
</dbReference>
<keyword evidence="4" id="KW-1185">Reference proteome</keyword>
<sequence length="157" mass="17175">MSELNDPYAERIHQARAHLEATRAAIARAEQDLADHNVTARSRDRAVEVTIGPQGELSGLTFLDNKYLSMTGPQLAASVLEAAQRGRQQVAQRVMDTFRPLMAANPDVPGSRDIDVDWDRLFGSAFEGGRRAGGGRSSSDRLRDEIHEDPDVPGGRP</sequence>
<dbReference type="Gene3D" id="3.30.1310.10">
    <property type="entry name" value="Nucleoid-associated protein YbaB-like domain"/>
    <property type="match status" value="1"/>
</dbReference>
<proteinExistence type="predicted"/>
<accession>D7C0J8</accession>
<dbReference type="KEGG" id="sbh:SBI_00568"/>
<dbReference type="PATRIC" id="fig|749414.3.peg.586"/>
<feature type="compositionally biased region" description="Basic and acidic residues" evidence="2">
    <location>
        <begin position="138"/>
        <end position="150"/>
    </location>
</feature>
<dbReference type="Pfam" id="PF02575">
    <property type="entry name" value="YbaB_DNA_bd"/>
    <property type="match status" value="1"/>
</dbReference>
<dbReference type="GO" id="GO:0003677">
    <property type="term" value="F:DNA binding"/>
    <property type="evidence" value="ECO:0007669"/>
    <property type="project" value="InterPro"/>
</dbReference>
<evidence type="ECO:0008006" key="5">
    <source>
        <dbReference type="Google" id="ProtNLM"/>
    </source>
</evidence>
<evidence type="ECO:0000256" key="2">
    <source>
        <dbReference type="SAM" id="MobiDB-lite"/>
    </source>
</evidence>
<dbReference type="STRING" id="749414.SBI_00568"/>
<evidence type="ECO:0000256" key="1">
    <source>
        <dbReference type="SAM" id="Coils"/>
    </source>
</evidence>
<dbReference type="Proteomes" id="UP000000377">
    <property type="component" value="Chromosome"/>
</dbReference>
<dbReference type="RefSeq" id="WP_014173168.1">
    <property type="nucleotide sequence ID" value="NC_016582.1"/>
</dbReference>
<dbReference type="AlphaFoldDB" id="D7C0J8"/>
<gene>
    <name evidence="3" type="ordered locus">SBI_00568</name>
</gene>
<feature type="coiled-coil region" evidence="1">
    <location>
        <begin position="12"/>
        <end position="39"/>
    </location>
</feature>
<dbReference type="eggNOG" id="ENOG5033KV4">
    <property type="taxonomic scope" value="Bacteria"/>
</dbReference>
<dbReference type="InterPro" id="IPR036894">
    <property type="entry name" value="YbaB-like_sf"/>
</dbReference>
<dbReference type="HOGENOM" id="CLU_1569807_0_0_11"/>
<evidence type="ECO:0000313" key="3">
    <source>
        <dbReference type="EMBL" id="ADI03689.1"/>
    </source>
</evidence>
<name>D7C0J8_STRBB</name>
<feature type="region of interest" description="Disordered" evidence="2">
    <location>
        <begin position="125"/>
        <end position="157"/>
    </location>
</feature>
<evidence type="ECO:0000313" key="4">
    <source>
        <dbReference type="Proteomes" id="UP000000377"/>
    </source>
</evidence>
<protein>
    <recommendedName>
        <fullName evidence="5">YbaB/EbfC family DNA-binding protein</fullName>
    </recommendedName>
</protein>
<organism evidence="3 4">
    <name type="scientific">Streptomyces bingchenggensis (strain BCW-1)</name>
    <dbReference type="NCBI Taxonomy" id="749414"/>
    <lineage>
        <taxon>Bacteria</taxon>
        <taxon>Bacillati</taxon>
        <taxon>Actinomycetota</taxon>
        <taxon>Actinomycetes</taxon>
        <taxon>Kitasatosporales</taxon>
        <taxon>Streptomycetaceae</taxon>
        <taxon>Streptomyces</taxon>
    </lineage>
</organism>
<reference evidence="3 4" key="1">
    <citation type="journal article" date="2010" name="J. Bacteriol.">
        <title>Genome sequence of the milbemycin-producing bacterium Streptomyces bingchenggensis.</title>
        <authorList>
            <person name="Wang X.J."/>
            <person name="Yan Y.J."/>
            <person name="Zhang B."/>
            <person name="An J."/>
            <person name="Wang J.J."/>
            <person name="Tian J."/>
            <person name="Jiang L."/>
            <person name="Chen Y.H."/>
            <person name="Huang S.X."/>
            <person name="Yin M."/>
            <person name="Zhang J."/>
            <person name="Gao A.L."/>
            <person name="Liu C.X."/>
            <person name="Zhu Z.X."/>
            <person name="Xiang W.S."/>
        </authorList>
    </citation>
    <scope>NUCLEOTIDE SEQUENCE [LARGE SCALE GENOMIC DNA]</scope>
    <source>
        <strain evidence="3 4">BCW-1</strain>
    </source>
</reference>
<keyword evidence="1" id="KW-0175">Coiled coil</keyword>